<feature type="signal peptide" evidence="7">
    <location>
        <begin position="1"/>
        <end position="24"/>
    </location>
</feature>
<evidence type="ECO:0000259" key="8">
    <source>
        <dbReference type="Pfam" id="PF17851"/>
    </source>
</evidence>
<dbReference type="PANTHER" id="PTHR42812">
    <property type="entry name" value="BETA-XYLOSIDASE"/>
    <property type="match status" value="1"/>
</dbReference>
<feature type="site" description="Important for catalytic activity, responsible for pKa modulation of the active site Glu and correct orientation of both the proton donor and substrate" evidence="5">
    <location>
        <position position="157"/>
    </location>
</feature>
<dbReference type="RefSeq" id="WP_137088887.1">
    <property type="nucleotide sequence ID" value="NZ_CP028923.1"/>
</dbReference>
<dbReference type="AlphaFoldDB" id="A0A4D7J9Y2"/>
<sequence length="548" mass="61868">MRSIPFYILLLAVFCLGYSLSAQNVSDVWVADLGNGKYKNPILHADYSDPDICKVGDDFYMTSSSFNAVPGLPILHSKDLVNWKLIGYALDELTPEDHFSKPQHGNGVWAPSIRYHNGEFYIYYGDPDFGIYMVKTKDPAGSWEDPVLVQKGKGLIDPCPLWDKDGKAYLVHAFAGSRAGIKSVLVVRRMSPDGTHLLDEGSIVFDGHGDHPTIEGPKFYKRNGYYYIFAPAGGVPTGWQTILRSKNVFGPYEDKIVLEQGETEINGPHQGGWVELESGESWFVHFQDKEAYGRIVHLQPMKWKNDWPVIGIDKDGDGKGWPVMIHKKPDVKGDHKIVTPEDSDEFNSISLANQWQWHANPKASWAFTNAAAGKLRLYTVQSPDKSDNLWNVPNLLLQKFPAEEFTVTTKLSFSFNDEITNEKIGLVIMGEDYAHLNLTSKSDGVYLSYGERQNARTGGEEITKNITKLNTDEIYLRVTVIDGGKCQFSYSKNGKKFIDIDEVFTARPGRWIGAKVGLFAIRNQRINDSGYADFEWFRFEPVDKEQEY</sequence>
<feature type="domain" description="Beta-xylosidase C-terminal Concanavalin A-like" evidence="8">
    <location>
        <begin position="343"/>
        <end position="540"/>
    </location>
</feature>
<dbReference type="Pfam" id="PF04616">
    <property type="entry name" value="Glyco_hydro_43"/>
    <property type="match status" value="1"/>
</dbReference>
<dbReference type="EMBL" id="CP028923">
    <property type="protein sequence ID" value="QCK13289.1"/>
    <property type="molecule type" value="Genomic_DNA"/>
</dbReference>
<dbReference type="Gene3D" id="2.115.10.20">
    <property type="entry name" value="Glycosyl hydrolase domain, family 43"/>
    <property type="match status" value="1"/>
</dbReference>
<evidence type="ECO:0000256" key="1">
    <source>
        <dbReference type="ARBA" id="ARBA00009865"/>
    </source>
</evidence>
<evidence type="ECO:0000256" key="2">
    <source>
        <dbReference type="ARBA" id="ARBA00022801"/>
    </source>
</evidence>
<keyword evidence="3 6" id="KW-0326">Glycosidase</keyword>
<dbReference type="InterPro" id="IPR013320">
    <property type="entry name" value="ConA-like_dom_sf"/>
</dbReference>
<proteinExistence type="inferred from homology"/>
<keyword evidence="7" id="KW-0732">Signal</keyword>
<evidence type="ECO:0000256" key="6">
    <source>
        <dbReference type="RuleBase" id="RU361187"/>
    </source>
</evidence>
<evidence type="ECO:0000256" key="5">
    <source>
        <dbReference type="PIRSR" id="PIRSR606710-2"/>
    </source>
</evidence>
<name>A0A4D7J9Y2_9BACT</name>
<reference evidence="9 10" key="1">
    <citation type="submission" date="2018-04" db="EMBL/GenBank/DDBJ databases">
        <title>Complete genome uncultured novel isolate.</title>
        <authorList>
            <person name="Merlino G."/>
        </authorList>
    </citation>
    <scope>NUCLEOTIDE SEQUENCE [LARGE SCALE GENOMIC DNA]</scope>
    <source>
        <strain evidence="10">R1DC9</strain>
    </source>
</reference>
<dbReference type="InterPro" id="IPR006710">
    <property type="entry name" value="Glyco_hydro_43"/>
</dbReference>
<dbReference type="InterPro" id="IPR041542">
    <property type="entry name" value="GH43_C2"/>
</dbReference>
<evidence type="ECO:0000256" key="7">
    <source>
        <dbReference type="SAM" id="SignalP"/>
    </source>
</evidence>
<feature type="chain" id="PRO_5020829456" evidence="7">
    <location>
        <begin position="25"/>
        <end position="548"/>
    </location>
</feature>
<dbReference type="InterPro" id="IPR051795">
    <property type="entry name" value="Glycosyl_Hydrlase_43"/>
</dbReference>
<dbReference type="CDD" id="cd09001">
    <property type="entry name" value="GH43_FsAxh1-like"/>
    <property type="match status" value="1"/>
</dbReference>
<dbReference type="SUPFAM" id="SSF49899">
    <property type="entry name" value="Concanavalin A-like lectins/glucanases"/>
    <property type="match status" value="1"/>
</dbReference>
<evidence type="ECO:0000256" key="4">
    <source>
        <dbReference type="PIRSR" id="PIRSR606710-1"/>
    </source>
</evidence>
<dbReference type="PANTHER" id="PTHR42812:SF12">
    <property type="entry name" value="BETA-XYLOSIDASE-RELATED"/>
    <property type="match status" value="1"/>
</dbReference>
<dbReference type="InterPro" id="IPR023296">
    <property type="entry name" value="Glyco_hydro_beta-prop_sf"/>
</dbReference>
<gene>
    <name evidence="9" type="ORF">DCC35_00255</name>
</gene>
<keyword evidence="2 6" id="KW-0378">Hydrolase</keyword>
<evidence type="ECO:0000313" key="10">
    <source>
        <dbReference type="Proteomes" id="UP000298616"/>
    </source>
</evidence>
<evidence type="ECO:0000256" key="3">
    <source>
        <dbReference type="ARBA" id="ARBA00023295"/>
    </source>
</evidence>
<protein>
    <submittedName>
        <fullName evidence="9">Glycoside hydrolase</fullName>
    </submittedName>
</protein>
<feature type="active site" description="Proton donor" evidence="4">
    <location>
        <position position="215"/>
    </location>
</feature>
<dbReference type="Pfam" id="PF17851">
    <property type="entry name" value="GH43_C2"/>
    <property type="match status" value="1"/>
</dbReference>
<dbReference type="KEGG" id="fpf:DCC35_00255"/>
<dbReference type="GO" id="GO:0004553">
    <property type="term" value="F:hydrolase activity, hydrolyzing O-glycosyl compounds"/>
    <property type="evidence" value="ECO:0007669"/>
    <property type="project" value="InterPro"/>
</dbReference>
<dbReference type="Proteomes" id="UP000298616">
    <property type="component" value="Chromosome"/>
</dbReference>
<accession>A0A4D7J9Y2</accession>
<dbReference type="GO" id="GO:0005975">
    <property type="term" value="P:carbohydrate metabolic process"/>
    <property type="evidence" value="ECO:0007669"/>
    <property type="project" value="InterPro"/>
</dbReference>
<dbReference type="Gene3D" id="2.60.120.200">
    <property type="match status" value="1"/>
</dbReference>
<evidence type="ECO:0000313" key="9">
    <source>
        <dbReference type="EMBL" id="QCK13289.1"/>
    </source>
</evidence>
<organism evidence="9 10">
    <name type="scientific">Mangrovivirga cuniculi</name>
    <dbReference type="NCBI Taxonomy" id="2715131"/>
    <lineage>
        <taxon>Bacteria</taxon>
        <taxon>Pseudomonadati</taxon>
        <taxon>Bacteroidota</taxon>
        <taxon>Cytophagia</taxon>
        <taxon>Cytophagales</taxon>
        <taxon>Mangrovivirgaceae</taxon>
        <taxon>Mangrovivirga</taxon>
    </lineage>
</organism>
<dbReference type="OrthoDB" id="9801455at2"/>
<dbReference type="SUPFAM" id="SSF75005">
    <property type="entry name" value="Arabinanase/levansucrase/invertase"/>
    <property type="match status" value="1"/>
</dbReference>
<keyword evidence="10" id="KW-1185">Reference proteome</keyword>
<feature type="active site" description="Proton acceptor" evidence="4">
    <location>
        <position position="49"/>
    </location>
</feature>
<comment type="similarity">
    <text evidence="1 6">Belongs to the glycosyl hydrolase 43 family.</text>
</comment>